<accession>A0ABD5PM42</accession>
<keyword evidence="4" id="KW-1185">Reference proteome</keyword>
<gene>
    <name evidence="3" type="ORF">ACFO5R_06085</name>
</gene>
<protein>
    <submittedName>
        <fullName evidence="3">Helix-turn-helix domain-containing protein</fullName>
    </submittedName>
</protein>
<dbReference type="CDD" id="cd00090">
    <property type="entry name" value="HTH_ARSR"/>
    <property type="match status" value="1"/>
</dbReference>
<dbReference type="InterPro" id="IPR002831">
    <property type="entry name" value="Tscrpt_reg_TrmB_N"/>
</dbReference>
<dbReference type="Proteomes" id="UP001595898">
    <property type="component" value="Unassembled WGS sequence"/>
</dbReference>
<dbReference type="EMBL" id="JBHSFA010000002">
    <property type="protein sequence ID" value="MFC4541492.1"/>
    <property type="molecule type" value="Genomic_DNA"/>
</dbReference>
<evidence type="ECO:0000259" key="2">
    <source>
        <dbReference type="Pfam" id="PF01978"/>
    </source>
</evidence>
<feature type="region of interest" description="Disordered" evidence="1">
    <location>
        <begin position="1"/>
        <end position="30"/>
    </location>
</feature>
<evidence type="ECO:0000313" key="4">
    <source>
        <dbReference type="Proteomes" id="UP001595898"/>
    </source>
</evidence>
<evidence type="ECO:0000256" key="1">
    <source>
        <dbReference type="SAM" id="MobiDB-lite"/>
    </source>
</evidence>
<comment type="caution">
    <text evidence="3">The sequence shown here is derived from an EMBL/GenBank/DDBJ whole genome shotgun (WGS) entry which is preliminary data.</text>
</comment>
<dbReference type="InterPro" id="IPR036388">
    <property type="entry name" value="WH-like_DNA-bd_sf"/>
</dbReference>
<organism evidence="3 4">
    <name type="scientific">Halosolutus amylolyticus</name>
    <dbReference type="NCBI Taxonomy" id="2932267"/>
    <lineage>
        <taxon>Archaea</taxon>
        <taxon>Methanobacteriati</taxon>
        <taxon>Methanobacteriota</taxon>
        <taxon>Stenosarchaea group</taxon>
        <taxon>Halobacteria</taxon>
        <taxon>Halobacteriales</taxon>
        <taxon>Natrialbaceae</taxon>
        <taxon>Halosolutus</taxon>
    </lineage>
</organism>
<dbReference type="Pfam" id="PF01978">
    <property type="entry name" value="TrmB"/>
    <property type="match status" value="1"/>
</dbReference>
<dbReference type="AlphaFoldDB" id="A0ABD5PM42"/>
<evidence type="ECO:0000313" key="3">
    <source>
        <dbReference type="EMBL" id="MFC4541492.1"/>
    </source>
</evidence>
<dbReference type="InterPro" id="IPR036390">
    <property type="entry name" value="WH_DNA-bd_sf"/>
</dbReference>
<reference evidence="3 4" key="1">
    <citation type="journal article" date="2019" name="Int. J. Syst. Evol. Microbiol.">
        <title>The Global Catalogue of Microorganisms (GCM) 10K type strain sequencing project: providing services to taxonomists for standard genome sequencing and annotation.</title>
        <authorList>
            <consortium name="The Broad Institute Genomics Platform"/>
            <consortium name="The Broad Institute Genome Sequencing Center for Infectious Disease"/>
            <person name="Wu L."/>
            <person name="Ma J."/>
        </authorList>
    </citation>
    <scope>NUCLEOTIDE SEQUENCE [LARGE SCALE GENOMIC DNA]</scope>
    <source>
        <strain evidence="3 4">WLHS5</strain>
    </source>
</reference>
<feature type="domain" description="Transcription regulator TrmB N-terminal" evidence="2">
    <location>
        <begin position="77"/>
        <end position="133"/>
    </location>
</feature>
<name>A0ABD5PM42_9EURY</name>
<dbReference type="Gene3D" id="1.10.10.10">
    <property type="entry name" value="Winged helix-like DNA-binding domain superfamily/Winged helix DNA-binding domain"/>
    <property type="match status" value="1"/>
</dbReference>
<feature type="compositionally biased region" description="Low complexity" evidence="1">
    <location>
        <begin position="19"/>
        <end position="30"/>
    </location>
</feature>
<dbReference type="InterPro" id="IPR011991">
    <property type="entry name" value="ArsR-like_HTH"/>
</dbReference>
<sequence>MASTDESVVEEEPVDRARAGTSDTTTNSDGTATFTAYACERCESVGFGAEPMQCCGSSMVPVERQRPTESPDLPTLLAHVFGISDTEIAICIALMEEGEMTVTEIASVFDYSEGYVRQLLHHMDDAGLVETRSKLVRGGGRVNVYAHSSLPDVKRAFEEALFDWFEDARALLDDEIIVEKEAALESADVIRQELSTAEDESIYYGRE</sequence>
<proteinExistence type="predicted"/>
<dbReference type="SUPFAM" id="SSF46785">
    <property type="entry name" value="Winged helix' DNA-binding domain"/>
    <property type="match status" value="1"/>
</dbReference>
<dbReference type="RefSeq" id="WP_250139655.1">
    <property type="nucleotide sequence ID" value="NZ_JALIQP010000002.1"/>
</dbReference>